<name>A0A3S5C8G2_9PLAT</name>
<keyword evidence="2" id="KW-1185">Reference proteome</keyword>
<evidence type="ECO:0000313" key="1">
    <source>
        <dbReference type="EMBL" id="VEL42172.1"/>
    </source>
</evidence>
<proteinExistence type="predicted"/>
<accession>A0A3S5C8G2</accession>
<dbReference type="Proteomes" id="UP000784294">
    <property type="component" value="Unassembled WGS sequence"/>
</dbReference>
<organism evidence="1 2">
    <name type="scientific">Protopolystoma xenopodis</name>
    <dbReference type="NCBI Taxonomy" id="117903"/>
    <lineage>
        <taxon>Eukaryota</taxon>
        <taxon>Metazoa</taxon>
        <taxon>Spiralia</taxon>
        <taxon>Lophotrochozoa</taxon>
        <taxon>Platyhelminthes</taxon>
        <taxon>Monogenea</taxon>
        <taxon>Polyopisthocotylea</taxon>
        <taxon>Polystomatidea</taxon>
        <taxon>Polystomatidae</taxon>
        <taxon>Protopolystoma</taxon>
    </lineage>
</organism>
<dbReference type="EMBL" id="CAAALY010272904">
    <property type="protein sequence ID" value="VEL42172.1"/>
    <property type="molecule type" value="Genomic_DNA"/>
</dbReference>
<sequence>MSPLLDIQHEPHQLGTVSACKPEPATARLVRSARVPRLNWDDLRVPAGKVEHDSRQLGRGILVPVHIGC</sequence>
<gene>
    <name evidence="1" type="ORF">PXEA_LOCUS35612</name>
</gene>
<reference evidence="1" key="1">
    <citation type="submission" date="2018-11" db="EMBL/GenBank/DDBJ databases">
        <authorList>
            <consortium name="Pathogen Informatics"/>
        </authorList>
    </citation>
    <scope>NUCLEOTIDE SEQUENCE</scope>
</reference>
<dbReference type="AlphaFoldDB" id="A0A3S5C8G2"/>
<comment type="caution">
    <text evidence="1">The sequence shown here is derived from an EMBL/GenBank/DDBJ whole genome shotgun (WGS) entry which is preliminary data.</text>
</comment>
<evidence type="ECO:0000313" key="2">
    <source>
        <dbReference type="Proteomes" id="UP000784294"/>
    </source>
</evidence>
<protein>
    <submittedName>
        <fullName evidence="1">Uncharacterized protein</fullName>
    </submittedName>
</protein>